<dbReference type="Gene3D" id="3.10.490.10">
    <property type="entry name" value="Gamma-glutamyl cyclotransferase-like"/>
    <property type="match status" value="1"/>
</dbReference>
<dbReference type="GO" id="GO:0016746">
    <property type="term" value="F:acyltransferase activity"/>
    <property type="evidence" value="ECO:0007669"/>
    <property type="project" value="UniProtKB-KW"/>
</dbReference>
<keyword evidence="2" id="KW-0808">Transferase</keyword>
<dbReference type="SUPFAM" id="SSF110857">
    <property type="entry name" value="Gamma-glutamyl cyclotransferase-like"/>
    <property type="match status" value="1"/>
</dbReference>
<dbReference type="Proteomes" id="UP001620262">
    <property type="component" value="Unassembled WGS sequence"/>
</dbReference>
<reference evidence="2 3" key="1">
    <citation type="submission" date="2024-11" db="EMBL/GenBank/DDBJ databases">
        <title>The Natural Products Discovery Center: Release of the First 8490 Sequenced Strains for Exploring Actinobacteria Biosynthetic Diversity.</title>
        <authorList>
            <person name="Kalkreuter E."/>
            <person name="Kautsar S.A."/>
            <person name="Yang D."/>
            <person name="Bader C.D."/>
            <person name="Teijaro C.N."/>
            <person name="Fluegel L."/>
            <person name="Davis C.M."/>
            <person name="Simpson J.R."/>
            <person name="Lauterbach L."/>
            <person name="Steele A.D."/>
            <person name="Gui C."/>
            <person name="Meng S."/>
            <person name="Li G."/>
            <person name="Viehrig K."/>
            <person name="Ye F."/>
            <person name="Su P."/>
            <person name="Kiefer A.F."/>
            <person name="Nichols A."/>
            <person name="Cepeda A.J."/>
            <person name="Yan W."/>
            <person name="Fan B."/>
            <person name="Jiang Y."/>
            <person name="Adhikari A."/>
            <person name="Zheng C.-J."/>
            <person name="Schuster L."/>
            <person name="Cowan T.M."/>
            <person name="Smanski M.J."/>
            <person name="Chevrette M.G."/>
            <person name="De Carvalho L.P.S."/>
            <person name="Shen B."/>
        </authorList>
    </citation>
    <scope>NUCLEOTIDE SEQUENCE [LARGE SCALE GENOMIC DNA]</scope>
    <source>
        <strain evidence="2 3">NPDC078403</strain>
    </source>
</reference>
<evidence type="ECO:0000256" key="1">
    <source>
        <dbReference type="ARBA" id="ARBA00023239"/>
    </source>
</evidence>
<keyword evidence="1" id="KW-0456">Lyase</keyword>
<dbReference type="InterPro" id="IPR036568">
    <property type="entry name" value="GGCT-like_sf"/>
</dbReference>
<dbReference type="PANTHER" id="PTHR12935">
    <property type="entry name" value="GAMMA-GLUTAMYLCYCLOTRANSFERASE"/>
    <property type="match status" value="1"/>
</dbReference>
<dbReference type="RefSeq" id="WP_145234768.1">
    <property type="nucleotide sequence ID" value="NZ_CAXYCB010000003.1"/>
</dbReference>
<dbReference type="CDD" id="cd06661">
    <property type="entry name" value="GGCT_like"/>
    <property type="match status" value="1"/>
</dbReference>
<dbReference type="EC" id="2.3.2.-" evidence="2"/>
<name>A0ABW8KS76_9GAMM</name>
<accession>A0ABW8KS76</accession>
<evidence type="ECO:0000313" key="2">
    <source>
        <dbReference type="EMBL" id="MFK3862682.1"/>
    </source>
</evidence>
<sequence length="164" mass="17896">MAVYNFSFGSNMSSSRLLARLPNATRIGTAILAGYELTFDMVSTDGSGKGNVRPSNDKNAQVYGVVYQLNDAEKTILDAIEGPRYDCVDIQVTLLDGQQVAAHCYIANTTDAQILPYDWYMQHVHRGALEAGVPNAYSDAIKSRPTCQDSDSARAAIEFAVHQK</sequence>
<dbReference type="Pfam" id="PF13772">
    <property type="entry name" value="AIG2_2"/>
    <property type="match status" value="1"/>
</dbReference>
<keyword evidence="3" id="KW-1185">Reference proteome</keyword>
<evidence type="ECO:0000313" key="3">
    <source>
        <dbReference type="Proteomes" id="UP001620262"/>
    </source>
</evidence>
<comment type="caution">
    <text evidence="2">The sequence shown here is derived from an EMBL/GenBank/DDBJ whole genome shotgun (WGS) entry which is preliminary data.</text>
</comment>
<keyword evidence="2" id="KW-0012">Acyltransferase</keyword>
<dbReference type="InterPro" id="IPR017939">
    <property type="entry name" value="G-Glutamylcylcotransferase"/>
</dbReference>
<dbReference type="InterPro" id="IPR013024">
    <property type="entry name" value="GGCT-like"/>
</dbReference>
<dbReference type="EMBL" id="JBJDOT010000002">
    <property type="protein sequence ID" value="MFK3862682.1"/>
    <property type="molecule type" value="Genomic_DNA"/>
</dbReference>
<gene>
    <name evidence="2" type="ORF">ACI2JU_02205</name>
</gene>
<dbReference type="PANTHER" id="PTHR12935:SF0">
    <property type="entry name" value="GAMMA-GLUTAMYLCYCLOTRANSFERASE"/>
    <property type="match status" value="1"/>
</dbReference>
<protein>
    <submittedName>
        <fullName evidence="2">Gamma-glutamylcyclotransferase family protein</fullName>
        <ecNumber evidence="2">2.3.2.-</ecNumber>
    </submittedName>
</protein>
<organism evidence="2 3">
    <name type="scientific">Pseudoalteromonas rhizosphaerae</name>
    <dbReference type="NCBI Taxonomy" id="2518973"/>
    <lineage>
        <taxon>Bacteria</taxon>
        <taxon>Pseudomonadati</taxon>
        <taxon>Pseudomonadota</taxon>
        <taxon>Gammaproteobacteria</taxon>
        <taxon>Alteromonadales</taxon>
        <taxon>Pseudoalteromonadaceae</taxon>
        <taxon>Pseudoalteromonas</taxon>
    </lineage>
</organism>
<proteinExistence type="predicted"/>